<dbReference type="EMBL" id="CP098740">
    <property type="protein sequence ID" value="UZK58294.1"/>
    <property type="molecule type" value="Genomic_DNA"/>
</dbReference>
<sequence>MADDSSSMNSTEYEKLTQLLVERIAARAPVATTRLKHNVVLPGRASAHQIDVLWEFTVESGHAHRVIFECRRKNRSLEQNDALAFKGVVEEVGFESTPTTGVMVHLTGFQLGARRIADTYGLIILEMRTPTDKDVDGRLMKIHISMTGRVPVVKDVGMDVSALLSDALNGPVLNHSLEIQEPSGRRVSMMDLLQDGELNPMTEPLTPLHRVTRQFEPLAVLTVSGQPAAEVRSISATVGEELTDPFDWTIGGRERLAWMVKNALGGERAWFTHDGKVHVTDVDQLLQGEGGAL</sequence>
<protein>
    <recommendedName>
        <fullName evidence="3">Restriction endonuclease type IV Mrr domain-containing protein</fullName>
    </recommendedName>
</protein>
<gene>
    <name evidence="1" type="ORF">NEH16_33215</name>
</gene>
<evidence type="ECO:0000313" key="2">
    <source>
        <dbReference type="Proteomes" id="UP001164963"/>
    </source>
</evidence>
<dbReference type="RefSeq" id="WP_265546911.1">
    <property type="nucleotide sequence ID" value="NZ_CP098740.1"/>
</dbReference>
<reference evidence="1" key="1">
    <citation type="journal article" date="2022" name="Front. Microbiol.">
        <title>Mirubactin C rescues the lethal effect of cell wall biosynthesis mutations in Bacillus subtilis.</title>
        <authorList>
            <person name="Kepplinger B."/>
            <person name="Wen X."/>
            <person name="Tyler A.R."/>
            <person name="Kim B.Y."/>
            <person name="Brown J."/>
            <person name="Banks P."/>
            <person name="Dashti Y."/>
            <person name="Mackenzie E.S."/>
            <person name="Wills C."/>
            <person name="Kawai Y."/>
            <person name="Waldron K.J."/>
            <person name="Allenby N.E.E."/>
            <person name="Wu L.J."/>
            <person name="Hall M.J."/>
            <person name="Errington J."/>
        </authorList>
    </citation>
    <scope>NUCLEOTIDE SEQUENCE</scope>
    <source>
        <strain evidence="1">MDA8-470</strain>
    </source>
</reference>
<accession>A0ABY6Q2R1</accession>
<keyword evidence="2" id="KW-1185">Reference proteome</keyword>
<evidence type="ECO:0000313" key="1">
    <source>
        <dbReference type="EMBL" id="UZK58294.1"/>
    </source>
</evidence>
<proteinExistence type="predicted"/>
<evidence type="ECO:0008006" key="3">
    <source>
        <dbReference type="Google" id="ProtNLM"/>
    </source>
</evidence>
<dbReference type="Proteomes" id="UP001164963">
    <property type="component" value="Chromosome"/>
</dbReference>
<dbReference type="Gene3D" id="3.40.1350.10">
    <property type="match status" value="1"/>
</dbReference>
<name>A0ABY6Q2R1_9ACTN</name>
<organism evidence="1 2">
    <name type="scientific">Streptomyces drozdowiczii</name>
    <dbReference type="NCBI Taxonomy" id="202862"/>
    <lineage>
        <taxon>Bacteria</taxon>
        <taxon>Bacillati</taxon>
        <taxon>Actinomycetota</taxon>
        <taxon>Actinomycetes</taxon>
        <taxon>Kitasatosporales</taxon>
        <taxon>Streptomycetaceae</taxon>
        <taxon>Streptomyces</taxon>
    </lineage>
</organism>
<dbReference type="InterPro" id="IPR011856">
    <property type="entry name" value="tRNA_endonuc-like_dom_sf"/>
</dbReference>